<evidence type="ECO:0000313" key="3">
    <source>
        <dbReference type="Proteomes" id="UP000273786"/>
    </source>
</evidence>
<accession>A0A3P3FB77</accession>
<dbReference type="EMBL" id="RQXT01000036">
    <property type="protein sequence ID" value="RRH95432.1"/>
    <property type="molecule type" value="Genomic_DNA"/>
</dbReference>
<sequence length="87" mass="9781">MRYLSREAGCLPGSRNQSLRKHKADAPRIVAKIAVYAETPEATAKNVKKLVGSDEMRLRVGDYRVIFTETESEIIVSRIGPRSSIYE</sequence>
<organism evidence="2 3">
    <name type="scientific">Mesorhizobium tamadayense</name>
    <dbReference type="NCBI Taxonomy" id="425306"/>
    <lineage>
        <taxon>Bacteria</taxon>
        <taxon>Pseudomonadati</taxon>
        <taxon>Pseudomonadota</taxon>
        <taxon>Alphaproteobacteria</taxon>
        <taxon>Hyphomicrobiales</taxon>
        <taxon>Phyllobacteriaceae</taxon>
        <taxon>Mesorhizobium</taxon>
    </lineage>
</organism>
<proteinExistence type="predicted"/>
<dbReference type="OrthoDB" id="428094at2"/>
<dbReference type="InterPro" id="IPR035093">
    <property type="entry name" value="RelE/ParE_toxin_dom_sf"/>
</dbReference>
<keyword evidence="1" id="KW-1277">Toxin-antitoxin system</keyword>
<name>A0A3P3FB77_9HYPH</name>
<comment type="caution">
    <text evidence="2">The sequence shown here is derived from an EMBL/GenBank/DDBJ whole genome shotgun (WGS) entry which is preliminary data.</text>
</comment>
<dbReference type="SUPFAM" id="SSF143011">
    <property type="entry name" value="RelE-like"/>
    <property type="match status" value="1"/>
</dbReference>
<protein>
    <submittedName>
        <fullName evidence="2">Type II toxin-antitoxin system RelE/ParE family toxin</fullName>
    </submittedName>
</protein>
<gene>
    <name evidence="2" type="ORF">EH240_24640</name>
</gene>
<dbReference type="InterPro" id="IPR007712">
    <property type="entry name" value="RelE/ParE_toxin"/>
</dbReference>
<dbReference type="Gene3D" id="3.30.2310.20">
    <property type="entry name" value="RelE-like"/>
    <property type="match status" value="1"/>
</dbReference>
<keyword evidence="3" id="KW-1185">Reference proteome</keyword>
<evidence type="ECO:0000256" key="1">
    <source>
        <dbReference type="ARBA" id="ARBA00022649"/>
    </source>
</evidence>
<evidence type="ECO:0000313" key="2">
    <source>
        <dbReference type="EMBL" id="RRH95432.1"/>
    </source>
</evidence>
<dbReference type="Proteomes" id="UP000273786">
    <property type="component" value="Unassembled WGS sequence"/>
</dbReference>
<reference evidence="2 3" key="1">
    <citation type="submission" date="2018-11" db="EMBL/GenBank/DDBJ databases">
        <title>the genome of Mesorhizobium tamadayense DSM 28320.</title>
        <authorList>
            <person name="Gao J."/>
        </authorList>
    </citation>
    <scope>NUCLEOTIDE SEQUENCE [LARGE SCALE GENOMIC DNA]</scope>
    <source>
        <strain evidence="2 3">DSM 28320</strain>
    </source>
</reference>
<dbReference type="AlphaFoldDB" id="A0A3P3FB77"/>
<dbReference type="Pfam" id="PF05016">
    <property type="entry name" value="ParE_toxin"/>
    <property type="match status" value="1"/>
</dbReference>